<keyword evidence="1" id="KW-0732">Signal</keyword>
<organism evidence="2 3">
    <name type="scientific">Absidia repens</name>
    <dbReference type="NCBI Taxonomy" id="90262"/>
    <lineage>
        <taxon>Eukaryota</taxon>
        <taxon>Fungi</taxon>
        <taxon>Fungi incertae sedis</taxon>
        <taxon>Mucoromycota</taxon>
        <taxon>Mucoromycotina</taxon>
        <taxon>Mucoromycetes</taxon>
        <taxon>Mucorales</taxon>
        <taxon>Cunninghamellaceae</taxon>
        <taxon>Absidia</taxon>
    </lineage>
</organism>
<dbReference type="Proteomes" id="UP000193560">
    <property type="component" value="Unassembled WGS sequence"/>
</dbReference>
<keyword evidence="3" id="KW-1185">Reference proteome</keyword>
<reference evidence="2 3" key="1">
    <citation type="submission" date="2016-07" db="EMBL/GenBank/DDBJ databases">
        <title>Pervasive Adenine N6-methylation of Active Genes in Fungi.</title>
        <authorList>
            <consortium name="DOE Joint Genome Institute"/>
            <person name="Mondo S.J."/>
            <person name="Dannebaum R.O."/>
            <person name="Kuo R.C."/>
            <person name="Labutti K."/>
            <person name="Haridas S."/>
            <person name="Kuo A."/>
            <person name="Salamov A."/>
            <person name="Ahrendt S.R."/>
            <person name="Lipzen A."/>
            <person name="Sullivan W."/>
            <person name="Andreopoulos W.B."/>
            <person name="Clum A."/>
            <person name="Lindquist E."/>
            <person name="Daum C."/>
            <person name="Ramamoorthy G.K."/>
            <person name="Gryganskyi A."/>
            <person name="Culley D."/>
            <person name="Magnuson J.K."/>
            <person name="James T.Y."/>
            <person name="O'Malley M.A."/>
            <person name="Stajich J.E."/>
            <person name="Spatafora J.W."/>
            <person name="Visel A."/>
            <person name="Grigoriev I.V."/>
        </authorList>
    </citation>
    <scope>NUCLEOTIDE SEQUENCE [LARGE SCALE GENOMIC DNA]</scope>
    <source>
        <strain evidence="2 3">NRRL 1336</strain>
    </source>
</reference>
<evidence type="ECO:0000313" key="2">
    <source>
        <dbReference type="EMBL" id="ORZ05457.1"/>
    </source>
</evidence>
<gene>
    <name evidence="2" type="ORF">BCR42DRAFT_428333</name>
</gene>
<name>A0A1X2HYR4_9FUNG</name>
<dbReference type="EMBL" id="MCGE01000044">
    <property type="protein sequence ID" value="ORZ05457.1"/>
    <property type="molecule type" value="Genomic_DNA"/>
</dbReference>
<protein>
    <submittedName>
        <fullName evidence="2">Uncharacterized protein</fullName>
    </submittedName>
</protein>
<feature type="signal peptide" evidence="1">
    <location>
        <begin position="1"/>
        <end position="28"/>
    </location>
</feature>
<accession>A0A1X2HYR4</accession>
<proteinExistence type="predicted"/>
<comment type="caution">
    <text evidence="2">The sequence shown here is derived from an EMBL/GenBank/DDBJ whole genome shotgun (WGS) entry which is preliminary data.</text>
</comment>
<feature type="chain" id="PRO_5012439798" evidence="1">
    <location>
        <begin position="29"/>
        <end position="123"/>
    </location>
</feature>
<dbReference type="AlphaFoldDB" id="A0A1X2HYR4"/>
<evidence type="ECO:0000313" key="3">
    <source>
        <dbReference type="Proteomes" id="UP000193560"/>
    </source>
</evidence>
<evidence type="ECO:0000256" key="1">
    <source>
        <dbReference type="SAM" id="SignalP"/>
    </source>
</evidence>
<sequence>MMMSTSMSPLSMLFFLVSFLWTASLVAAQGFDVTIDYGQPMLPESAQAHEKANFMFGDCIPTVYKEVYDVTDGAARLPAICSQYELEWCQGNVLDQKFELQVASKPITVNEEYAKSFVCIPKP</sequence>